<sequence>MRRTNISDIIAFTTTVETSSFAGAARALGLSRSAVAKAVGRIETRLGVRLFNRTTRSLSVTEEGRRFYEQCTVILDDLASAENNIAGRDARPKGLLRITAPGAYGQLHVMPVVRDFLTMWPEVAIELNLTDQTVDIVEEGFDLAIRIGETSDLHPDVVTRVIARYRTMFCAAPEYLEKYGTPQTLESLRSHLCLPYINTRTSVAREHVWRVLTSEGTWQTIPGRIAFMANRGEAVLDAALSGMGIAWLPSFLSEQHVAEGRLVPVLSDYKSAELPVMALYPTKRYLPARVRVFIDTLVAAIRLQQESDASHKNSPLRKS</sequence>
<dbReference type="RefSeq" id="WP_267141914.1">
    <property type="nucleotide sequence ID" value="NZ_JAODIL010000064.1"/>
</dbReference>
<dbReference type="SUPFAM" id="SSF53850">
    <property type="entry name" value="Periplasmic binding protein-like II"/>
    <property type="match status" value="1"/>
</dbReference>
<comment type="caution">
    <text evidence="6">The sequence shown here is derived from an EMBL/GenBank/DDBJ whole genome shotgun (WGS) entry which is preliminary data.</text>
</comment>
<dbReference type="SUPFAM" id="SSF46785">
    <property type="entry name" value="Winged helix' DNA-binding domain"/>
    <property type="match status" value="1"/>
</dbReference>
<dbReference type="FunFam" id="1.10.10.10:FF:000001">
    <property type="entry name" value="LysR family transcriptional regulator"/>
    <property type="match status" value="1"/>
</dbReference>
<dbReference type="PANTHER" id="PTHR30537:SF5">
    <property type="entry name" value="HTH-TYPE TRANSCRIPTIONAL ACTIVATOR TTDR-RELATED"/>
    <property type="match status" value="1"/>
</dbReference>
<evidence type="ECO:0000256" key="2">
    <source>
        <dbReference type="ARBA" id="ARBA00023015"/>
    </source>
</evidence>
<gene>
    <name evidence="6" type="ORF">N5923_16285</name>
</gene>
<dbReference type="PROSITE" id="PS50931">
    <property type="entry name" value="HTH_LYSR"/>
    <property type="match status" value="1"/>
</dbReference>
<keyword evidence="2" id="KW-0805">Transcription regulation</keyword>
<dbReference type="EMBL" id="JAODIM010000042">
    <property type="protein sequence ID" value="MCU5779045.1"/>
    <property type="molecule type" value="Genomic_DNA"/>
</dbReference>
<dbReference type="InterPro" id="IPR058163">
    <property type="entry name" value="LysR-type_TF_proteobact-type"/>
</dbReference>
<reference evidence="6" key="1">
    <citation type="submission" date="2022-09" db="EMBL/GenBank/DDBJ databases">
        <title>Winslowiella arboricola sp. nov., isolated from bleeding cankers on broadleaf hosts.</title>
        <authorList>
            <person name="Brady C."/>
            <person name="Kaur S."/>
            <person name="Crampton B."/>
            <person name="Maddock D."/>
            <person name="Arnold D."/>
            <person name="Denman S."/>
        </authorList>
    </citation>
    <scope>NUCLEOTIDE SEQUENCE</scope>
    <source>
        <strain evidence="6">BAC 15a-03b</strain>
    </source>
</reference>
<accession>A0A9J6PTN2</accession>
<dbReference type="GO" id="GO:0043565">
    <property type="term" value="F:sequence-specific DNA binding"/>
    <property type="evidence" value="ECO:0007669"/>
    <property type="project" value="TreeGrafter"/>
</dbReference>
<name>A0A9J6PTN2_9GAMM</name>
<feature type="domain" description="HTH lysR-type" evidence="5">
    <location>
        <begin position="4"/>
        <end position="61"/>
    </location>
</feature>
<comment type="similarity">
    <text evidence="1">Belongs to the LysR transcriptional regulatory family.</text>
</comment>
<dbReference type="GO" id="GO:0003700">
    <property type="term" value="F:DNA-binding transcription factor activity"/>
    <property type="evidence" value="ECO:0007669"/>
    <property type="project" value="InterPro"/>
</dbReference>
<dbReference type="Proteomes" id="UP001064262">
    <property type="component" value="Unassembled WGS sequence"/>
</dbReference>
<evidence type="ECO:0000256" key="4">
    <source>
        <dbReference type="ARBA" id="ARBA00023163"/>
    </source>
</evidence>
<dbReference type="InterPro" id="IPR036390">
    <property type="entry name" value="WH_DNA-bd_sf"/>
</dbReference>
<evidence type="ECO:0000313" key="7">
    <source>
        <dbReference type="Proteomes" id="UP001064262"/>
    </source>
</evidence>
<dbReference type="InterPro" id="IPR000847">
    <property type="entry name" value="LysR_HTH_N"/>
</dbReference>
<proteinExistence type="inferred from homology"/>
<dbReference type="CDD" id="cd08422">
    <property type="entry name" value="PBP2_CrgA_like"/>
    <property type="match status" value="1"/>
</dbReference>
<keyword evidence="3" id="KW-0238">DNA-binding</keyword>
<dbReference type="AlphaFoldDB" id="A0A9J6PTN2"/>
<dbReference type="GO" id="GO:0006351">
    <property type="term" value="P:DNA-templated transcription"/>
    <property type="evidence" value="ECO:0007669"/>
    <property type="project" value="TreeGrafter"/>
</dbReference>
<keyword evidence="4" id="KW-0804">Transcription</keyword>
<dbReference type="PANTHER" id="PTHR30537">
    <property type="entry name" value="HTH-TYPE TRANSCRIPTIONAL REGULATOR"/>
    <property type="match status" value="1"/>
</dbReference>
<dbReference type="InterPro" id="IPR036388">
    <property type="entry name" value="WH-like_DNA-bd_sf"/>
</dbReference>
<dbReference type="Gene3D" id="1.10.10.10">
    <property type="entry name" value="Winged helix-like DNA-binding domain superfamily/Winged helix DNA-binding domain"/>
    <property type="match status" value="1"/>
</dbReference>
<dbReference type="Pfam" id="PF03466">
    <property type="entry name" value="LysR_substrate"/>
    <property type="match status" value="1"/>
</dbReference>
<protein>
    <submittedName>
        <fullName evidence="6">LysR family transcriptional regulator</fullName>
    </submittedName>
</protein>
<dbReference type="PRINTS" id="PR00039">
    <property type="entry name" value="HTHLYSR"/>
</dbReference>
<dbReference type="InterPro" id="IPR005119">
    <property type="entry name" value="LysR_subst-bd"/>
</dbReference>
<dbReference type="Pfam" id="PF00126">
    <property type="entry name" value="HTH_1"/>
    <property type="match status" value="1"/>
</dbReference>
<evidence type="ECO:0000259" key="5">
    <source>
        <dbReference type="PROSITE" id="PS50931"/>
    </source>
</evidence>
<keyword evidence="7" id="KW-1185">Reference proteome</keyword>
<evidence type="ECO:0000256" key="1">
    <source>
        <dbReference type="ARBA" id="ARBA00009437"/>
    </source>
</evidence>
<dbReference type="Gene3D" id="3.40.190.290">
    <property type="match status" value="1"/>
</dbReference>
<organism evidence="6 7">
    <name type="scientific">Winslowiella arboricola</name>
    <dbReference type="NCBI Taxonomy" id="2978220"/>
    <lineage>
        <taxon>Bacteria</taxon>
        <taxon>Pseudomonadati</taxon>
        <taxon>Pseudomonadota</taxon>
        <taxon>Gammaproteobacteria</taxon>
        <taxon>Enterobacterales</taxon>
        <taxon>Erwiniaceae</taxon>
        <taxon>Winslowiella</taxon>
    </lineage>
</organism>
<evidence type="ECO:0000256" key="3">
    <source>
        <dbReference type="ARBA" id="ARBA00023125"/>
    </source>
</evidence>
<evidence type="ECO:0000313" key="6">
    <source>
        <dbReference type="EMBL" id="MCU5779045.1"/>
    </source>
</evidence>